<evidence type="ECO:0000313" key="3">
    <source>
        <dbReference type="Proteomes" id="UP000077748"/>
    </source>
</evidence>
<evidence type="ECO:0000256" key="1">
    <source>
        <dbReference type="SAM" id="Phobius"/>
    </source>
</evidence>
<dbReference type="EMBL" id="CP015878">
    <property type="protein sequence ID" value="ANI16306.1"/>
    <property type="molecule type" value="Genomic_DNA"/>
</dbReference>
<feature type="transmembrane region" description="Helical" evidence="1">
    <location>
        <begin position="18"/>
        <end position="37"/>
    </location>
</feature>
<keyword evidence="1" id="KW-0812">Transmembrane</keyword>
<gene>
    <name evidence="2" type="ORF">A9C11_21055</name>
</gene>
<evidence type="ECO:0000313" key="2">
    <source>
        <dbReference type="EMBL" id="ANI16306.1"/>
    </source>
</evidence>
<dbReference type="RefSeq" id="WP_034076232.1">
    <property type="nucleotide sequence ID" value="NZ_CP015878.1"/>
</dbReference>
<keyword evidence="1" id="KW-0472">Membrane</keyword>
<reference evidence="2 3" key="1">
    <citation type="submission" date="2016-05" db="EMBL/GenBank/DDBJ databases">
        <title>Genome Sequence of Pseudomonas citronellolis Strain SJTE-3, an Estrogens and Persistent Organic Pollutants degradation strain.</title>
        <authorList>
            <person name="Liang R."/>
        </authorList>
    </citation>
    <scope>NUCLEOTIDE SEQUENCE [LARGE SCALE GENOMIC DNA]</scope>
    <source>
        <strain evidence="2 3">SJTE-3</strain>
    </source>
</reference>
<sequence length="267" mass="30033">MRRTNAAEKKRRQELRTIALLVIVLLSMAGGIGWYFLQRPTAIDKLTLCPASGPLGHYVVLVDNTDPYNFIQRQAFAQGLKALADKLVPEGYLLSVYALGEDFTQTAKPLFEKCNPGTAVGKSELDSNPTRIQERFEREFREPVTQLENVLMQDKPADKSPIFEMLQLVAINSFQSENIQGPKTLVVYSDMLANTSEFSMFKGQADFDGFAASAYGQKSQTRLDGVQVKLNYLMNYPKLQTRKQLAFWERYFEKAGARLVAVTPVEG</sequence>
<accession>A0A1A9KEQ1</accession>
<keyword evidence="1" id="KW-1133">Transmembrane helix</keyword>
<organism evidence="2 3">
    <name type="scientific">Pseudomonas citronellolis</name>
    <dbReference type="NCBI Taxonomy" id="53408"/>
    <lineage>
        <taxon>Bacteria</taxon>
        <taxon>Pseudomonadati</taxon>
        <taxon>Pseudomonadota</taxon>
        <taxon>Gammaproteobacteria</taxon>
        <taxon>Pseudomonadales</taxon>
        <taxon>Pseudomonadaceae</taxon>
        <taxon>Pseudomonas</taxon>
    </lineage>
</organism>
<name>A0A1A9KEQ1_9PSED</name>
<dbReference type="AlphaFoldDB" id="A0A1A9KEQ1"/>
<proteinExistence type="predicted"/>
<dbReference type="Proteomes" id="UP000077748">
    <property type="component" value="Chromosome"/>
</dbReference>
<protein>
    <submittedName>
        <fullName evidence="2">Uncharacterized protein</fullName>
    </submittedName>
</protein>